<dbReference type="GO" id="GO:0000922">
    <property type="term" value="C:spindle pole"/>
    <property type="evidence" value="ECO:0007669"/>
    <property type="project" value="TreeGrafter"/>
</dbReference>
<protein>
    <recommendedName>
        <fullName evidence="2">E3 ubiquitin-protein ligase RFWD3-like WD40 domain-containing protein</fullName>
    </recommendedName>
</protein>
<dbReference type="InterPro" id="IPR015943">
    <property type="entry name" value="WD40/YVTN_repeat-like_dom_sf"/>
</dbReference>
<reference evidence="4" key="1">
    <citation type="journal article" date="2013" name="Genome Biol.">
        <title>Draft genome of the mountain pine beetle, Dendroctonus ponderosae Hopkins, a major forest pest.</title>
        <authorList>
            <person name="Keeling C.I."/>
            <person name="Yuen M.M."/>
            <person name="Liao N.Y."/>
            <person name="Docking T.R."/>
            <person name="Chan S.K."/>
            <person name="Taylor G.A."/>
            <person name="Palmquist D.L."/>
            <person name="Jackman S.D."/>
            <person name="Nguyen A."/>
            <person name="Li M."/>
            <person name="Henderson H."/>
            <person name="Janes J.K."/>
            <person name="Zhao Y."/>
            <person name="Pandoh P."/>
            <person name="Moore R."/>
            <person name="Sperling F.A."/>
            <person name="Huber D.P."/>
            <person name="Birol I."/>
            <person name="Jones S.J."/>
            <person name="Bohlmann J."/>
        </authorList>
    </citation>
    <scope>NUCLEOTIDE SEQUENCE</scope>
</reference>
<dbReference type="SMART" id="SM00320">
    <property type="entry name" value="WD40"/>
    <property type="match status" value="6"/>
</dbReference>
<dbReference type="PANTHER" id="PTHR44414:SF1">
    <property type="entry name" value="PROTEIN NEDD1"/>
    <property type="match status" value="1"/>
</dbReference>
<dbReference type="EnsemblMetazoa" id="XM_019902678.1">
    <property type="protein sequence ID" value="XP_019758237.1"/>
    <property type="gene ID" value="LOC109536452"/>
</dbReference>
<dbReference type="GO" id="GO:0007020">
    <property type="term" value="P:microtubule nucleation"/>
    <property type="evidence" value="ECO:0007669"/>
    <property type="project" value="TreeGrafter"/>
</dbReference>
<dbReference type="GO" id="GO:0043015">
    <property type="term" value="F:gamma-tubulin binding"/>
    <property type="evidence" value="ECO:0007669"/>
    <property type="project" value="TreeGrafter"/>
</dbReference>
<dbReference type="Gene3D" id="2.130.10.10">
    <property type="entry name" value="YVTN repeat-like/Quinoprotein amine dehydrogenase"/>
    <property type="match status" value="2"/>
</dbReference>
<dbReference type="PANTHER" id="PTHR44414">
    <property type="entry name" value="PROTEIN NEDD1"/>
    <property type="match status" value="1"/>
</dbReference>
<feature type="domain" description="E3 ubiquitin-protein ligase RFWD3-like WD40" evidence="2">
    <location>
        <begin position="182"/>
        <end position="296"/>
    </location>
</feature>
<accession>A0AAR5PBI7</accession>
<dbReference type="Proteomes" id="UP000019118">
    <property type="component" value="Unassembled WGS sequence"/>
</dbReference>
<evidence type="ECO:0000313" key="4">
    <source>
        <dbReference type="Proteomes" id="UP000019118"/>
    </source>
</evidence>
<evidence type="ECO:0000313" key="3">
    <source>
        <dbReference type="EnsemblMetazoa" id="XP_019758237.1"/>
    </source>
</evidence>
<dbReference type="InterPro" id="IPR052818">
    <property type="entry name" value="NEDD1_Spindle_Assembly"/>
</dbReference>
<dbReference type="GeneID" id="109536452"/>
<sequence>MYIASASSTVKIHDFPNNQLLHTHVPTNQFDHACRSLSWAKDGNWLAVVPYSGCTEIVSVRGQCKLLHTVNKICEPSCASFPNLSKKTIAVGSKIGQVLIYDIKAKSIKGRFPRAGSAITHVGFTAKDTHCYAGCEDGKVMLYNSVAKNLSGTWKVPKSSSLTALKAHVERQNFLIGGSNEGIVGVWDVNFNKTKFHIDAHYAPVSAVLFSPVNAVLIVSAGLDRTVQVFDIEARCKISTIPVDNNVLSLDFLENSLYIAMGCQNGKILIYDTRQLQAPVHTYEAHSSSIKHLTYQKSASSSTSSTFLCSADVAEENRSPSNSASNEEIEVKATTSDFLGLVDEQSLLQSEILDASKQTNAGVKSGGDSFLKALGWVESDTIESAKEESKCLEQVDGNKELQHEPRRSINNFTPKPSRLPPRISAISKQNLDVLPTSSTPNLLKVSTNDCHSQISPIINGNQNPTNGNLSAASVSEMIDSARQTMQAEMKNMFEEVERKMIYKLYNHTCSIRQLMFDFQLENLKQFIKVKENFDVVIEEINSKAMSDESNMMAEQIYNLTMRNKELERQLAAYQRE</sequence>
<dbReference type="InterPro" id="IPR056527">
    <property type="entry name" value="WD40_RFWD3"/>
</dbReference>
<dbReference type="SUPFAM" id="SSF50978">
    <property type="entry name" value="WD40 repeat-like"/>
    <property type="match status" value="1"/>
</dbReference>
<proteinExistence type="predicted"/>
<dbReference type="InterPro" id="IPR001680">
    <property type="entry name" value="WD40_rpt"/>
</dbReference>
<feature type="repeat" description="WD" evidence="1">
    <location>
        <begin position="198"/>
        <end position="240"/>
    </location>
</feature>
<keyword evidence="4" id="KW-1185">Reference proteome</keyword>
<dbReference type="CTD" id="35130"/>
<reference evidence="3" key="2">
    <citation type="submission" date="2024-08" db="UniProtKB">
        <authorList>
            <consortium name="EnsemblMetazoa"/>
        </authorList>
    </citation>
    <scope>IDENTIFICATION</scope>
</reference>
<dbReference type="GO" id="GO:0005737">
    <property type="term" value="C:cytoplasm"/>
    <property type="evidence" value="ECO:0007669"/>
    <property type="project" value="TreeGrafter"/>
</dbReference>
<dbReference type="AlphaFoldDB" id="A0AAR5PBI7"/>
<evidence type="ECO:0000256" key="1">
    <source>
        <dbReference type="PROSITE-ProRule" id="PRU00221"/>
    </source>
</evidence>
<dbReference type="GO" id="GO:0005813">
    <property type="term" value="C:centrosome"/>
    <property type="evidence" value="ECO:0007669"/>
    <property type="project" value="TreeGrafter"/>
</dbReference>
<keyword evidence="1" id="KW-0853">WD repeat</keyword>
<evidence type="ECO:0000259" key="2">
    <source>
        <dbReference type="Pfam" id="PF23419"/>
    </source>
</evidence>
<dbReference type="GO" id="GO:0005814">
    <property type="term" value="C:centriole"/>
    <property type="evidence" value="ECO:0007669"/>
    <property type="project" value="TreeGrafter"/>
</dbReference>
<name>A0AAR5PBI7_DENPD</name>
<organism evidence="3 4">
    <name type="scientific">Dendroctonus ponderosae</name>
    <name type="common">Mountain pine beetle</name>
    <dbReference type="NCBI Taxonomy" id="77166"/>
    <lineage>
        <taxon>Eukaryota</taxon>
        <taxon>Metazoa</taxon>
        <taxon>Ecdysozoa</taxon>
        <taxon>Arthropoda</taxon>
        <taxon>Hexapoda</taxon>
        <taxon>Insecta</taxon>
        <taxon>Pterygota</taxon>
        <taxon>Neoptera</taxon>
        <taxon>Endopterygota</taxon>
        <taxon>Coleoptera</taxon>
        <taxon>Polyphaga</taxon>
        <taxon>Cucujiformia</taxon>
        <taxon>Curculionidae</taxon>
        <taxon>Scolytinae</taxon>
        <taxon>Dendroctonus</taxon>
    </lineage>
</organism>
<dbReference type="InterPro" id="IPR036322">
    <property type="entry name" value="WD40_repeat_dom_sf"/>
</dbReference>
<dbReference type="PROSITE" id="PS50082">
    <property type="entry name" value="WD_REPEATS_2"/>
    <property type="match status" value="1"/>
</dbReference>
<dbReference type="GO" id="GO:0000278">
    <property type="term" value="P:mitotic cell cycle"/>
    <property type="evidence" value="ECO:0007669"/>
    <property type="project" value="TreeGrafter"/>
</dbReference>
<dbReference type="Pfam" id="PF23419">
    <property type="entry name" value="WD40_RFWD3"/>
    <property type="match status" value="1"/>
</dbReference>
<dbReference type="GO" id="GO:0036064">
    <property type="term" value="C:ciliary basal body"/>
    <property type="evidence" value="ECO:0007669"/>
    <property type="project" value="TreeGrafter"/>
</dbReference>